<dbReference type="InterPro" id="IPR036554">
    <property type="entry name" value="GHMP_kinase_C_sf"/>
</dbReference>
<comment type="subcellular location">
    <subcellularLocation>
        <location evidence="1">Cell inner membrane</location>
    </subcellularLocation>
</comment>
<dbReference type="Proteomes" id="UP000033588">
    <property type="component" value="Unassembled WGS sequence"/>
</dbReference>
<name>A0A0F4U4L1_PSEFL</name>
<evidence type="ECO:0000256" key="5">
    <source>
        <dbReference type="ARBA" id="ARBA00022989"/>
    </source>
</evidence>
<keyword evidence="2" id="KW-1003">Cell membrane</keyword>
<dbReference type="RefSeq" id="WP_046037080.1">
    <property type="nucleotide sequence ID" value="NZ_LACC01000002.1"/>
</dbReference>
<dbReference type="AlphaFoldDB" id="A0A0F4U4L1"/>
<evidence type="ECO:0000313" key="11">
    <source>
        <dbReference type="Proteomes" id="UP000033588"/>
    </source>
</evidence>
<keyword evidence="6 8" id="KW-0472">Membrane</keyword>
<feature type="domain" description="Mce/MlaD" evidence="9">
    <location>
        <begin position="293"/>
        <end position="403"/>
    </location>
</feature>
<dbReference type="Pfam" id="PF02470">
    <property type="entry name" value="MlaD"/>
    <property type="match status" value="3"/>
</dbReference>
<evidence type="ECO:0000256" key="7">
    <source>
        <dbReference type="SAM" id="MobiDB-lite"/>
    </source>
</evidence>
<protein>
    <submittedName>
        <fullName evidence="10">Mammalian cell entry protein</fullName>
    </submittedName>
</protein>
<evidence type="ECO:0000256" key="8">
    <source>
        <dbReference type="SAM" id="Phobius"/>
    </source>
</evidence>
<dbReference type="EMBL" id="LACC01000002">
    <property type="protein sequence ID" value="KJZ50682.1"/>
    <property type="molecule type" value="Genomic_DNA"/>
</dbReference>
<keyword evidence="3" id="KW-0997">Cell inner membrane</keyword>
<evidence type="ECO:0000313" key="10">
    <source>
        <dbReference type="EMBL" id="KJZ50682.1"/>
    </source>
</evidence>
<keyword evidence="5 8" id="KW-1133">Transmembrane helix</keyword>
<keyword evidence="4 8" id="KW-0812">Transmembrane</keyword>
<evidence type="ECO:0000256" key="4">
    <source>
        <dbReference type="ARBA" id="ARBA00022692"/>
    </source>
</evidence>
<dbReference type="GO" id="GO:0005886">
    <property type="term" value="C:plasma membrane"/>
    <property type="evidence" value="ECO:0007669"/>
    <property type="project" value="UniProtKB-SubCell"/>
</dbReference>
<dbReference type="PATRIC" id="fig|294.132.peg.2065"/>
<feature type="domain" description="Mce/MlaD" evidence="9">
    <location>
        <begin position="50"/>
        <end position="120"/>
    </location>
</feature>
<dbReference type="PANTHER" id="PTHR30462:SF0">
    <property type="entry name" value="INTERMEMBRANE TRANSPORT PROTEIN YEBT"/>
    <property type="match status" value="1"/>
</dbReference>
<evidence type="ECO:0000256" key="6">
    <source>
        <dbReference type="ARBA" id="ARBA00023136"/>
    </source>
</evidence>
<accession>A0A0F4U4L1</accession>
<evidence type="ECO:0000256" key="1">
    <source>
        <dbReference type="ARBA" id="ARBA00004533"/>
    </source>
</evidence>
<evidence type="ECO:0000259" key="9">
    <source>
        <dbReference type="Pfam" id="PF02470"/>
    </source>
</evidence>
<dbReference type="OrthoDB" id="9806984at2"/>
<organism evidence="10 11">
    <name type="scientific">Pseudomonas fluorescens</name>
    <dbReference type="NCBI Taxonomy" id="294"/>
    <lineage>
        <taxon>Bacteria</taxon>
        <taxon>Pseudomonadati</taxon>
        <taxon>Pseudomonadota</taxon>
        <taxon>Gammaproteobacteria</taxon>
        <taxon>Pseudomonadales</taxon>
        <taxon>Pseudomonadaceae</taxon>
        <taxon>Pseudomonas</taxon>
    </lineage>
</organism>
<evidence type="ECO:0000256" key="3">
    <source>
        <dbReference type="ARBA" id="ARBA00022519"/>
    </source>
</evidence>
<reference evidence="10 11" key="1">
    <citation type="submission" date="2015-03" db="EMBL/GenBank/DDBJ databases">
        <title>Comparative genomics of Pseudomonas insights into diversity of traits involved in vanlence and defense.</title>
        <authorList>
            <person name="Qin Y."/>
        </authorList>
    </citation>
    <scope>NUCLEOTIDE SEQUENCE [LARGE SCALE GENOMIC DNA]</scope>
    <source>
        <strain evidence="10 11">C8</strain>
    </source>
</reference>
<sequence>MKSQATDGPQAPGPAPIKTRRFSVSLVWIVPIVAVLVGISLVVHSILQQGPTIIITFKTGDGLTANKTEVKYRNVVIGHVSDVELANDQKSVNATIKLAKQAESFTREDSQFWVVRPRIGAGGVSGIDTLLSGDYIGADIGQANGRAKHFTGLENPPPITYGEPGKRFTLFTQDLGSLDIGSPVYYRKIPVGQVVAYALDPDGKGVNIELFIHAPNDKYVTENTRFWNASGIDVNVGANGFAVKTESLSALLVGGIAFRAPDYSPNDKPAAAEYAYELFEDQQTALAPPNGKPQYLAMRFDQALRGLKVDAPVEFLGVEIGKVVAVNLDYDEKKRSFPINVGIVIYPQRLGQAHIKMLKALNHDPNNEAAGVRLIGTFIENGLRAQARTGNFLTGQLYIALDFYPKADKVAFDANARPVVIPTIPGSLEQLQEKLESMVDKINKLPIERIAGNLDGNLVELRKGMMQFNGKILPGVQTTLSDVSKTLETANSTLQSASSTLAEDSPQREKLGQTLDELGRTSRSLRDLSDYLGRHPESLLRGRPNNAAPVDLQGPPRN</sequence>
<proteinExistence type="predicted"/>
<dbReference type="InterPro" id="IPR051800">
    <property type="entry name" value="PqiA-PqiB_transport"/>
</dbReference>
<dbReference type="InterPro" id="IPR003399">
    <property type="entry name" value="Mce/MlaD"/>
</dbReference>
<evidence type="ECO:0000256" key="2">
    <source>
        <dbReference type="ARBA" id="ARBA00022475"/>
    </source>
</evidence>
<gene>
    <name evidence="10" type="ORF">VC35_00425</name>
</gene>
<feature type="region of interest" description="Disordered" evidence="7">
    <location>
        <begin position="535"/>
        <end position="558"/>
    </location>
</feature>
<feature type="transmembrane region" description="Helical" evidence="8">
    <location>
        <begin position="26"/>
        <end position="47"/>
    </location>
</feature>
<comment type="caution">
    <text evidence="10">The sequence shown here is derived from an EMBL/GenBank/DDBJ whole genome shotgun (WGS) entry which is preliminary data.</text>
</comment>
<feature type="domain" description="Mce/MlaD" evidence="9">
    <location>
        <begin position="165"/>
        <end position="225"/>
    </location>
</feature>
<dbReference type="SUPFAM" id="SSF55060">
    <property type="entry name" value="GHMP Kinase, C-terminal domain"/>
    <property type="match status" value="1"/>
</dbReference>
<dbReference type="PANTHER" id="PTHR30462">
    <property type="entry name" value="INTERMEMBRANE TRANSPORT PROTEIN PQIB-RELATED"/>
    <property type="match status" value="1"/>
</dbReference>